<evidence type="ECO:0000313" key="2">
    <source>
        <dbReference type="EMBL" id="TXC78589.1"/>
    </source>
</evidence>
<dbReference type="GO" id="GO:0016787">
    <property type="term" value="F:hydrolase activity"/>
    <property type="evidence" value="ECO:0007669"/>
    <property type="project" value="UniProtKB-KW"/>
</dbReference>
<keyword evidence="3" id="KW-1185">Reference proteome</keyword>
<dbReference type="InterPro" id="IPR018550">
    <property type="entry name" value="Lipid-A_deacylase-rel"/>
</dbReference>
<dbReference type="Pfam" id="PF09411">
    <property type="entry name" value="PagL"/>
    <property type="match status" value="1"/>
</dbReference>
<comment type="caution">
    <text evidence="2">The sequence shown here is derived from an EMBL/GenBank/DDBJ whole genome shotgun (WGS) entry which is preliminary data.</text>
</comment>
<dbReference type="AlphaFoldDB" id="A0A5C6V098"/>
<accession>A0A5C6V098</accession>
<sequence>MYIFTTMLKALLGLLFVVTLGMNAQAQWAEFKVGRGFLIPHRTDMVHLPKSANTKLSFTVWDLKERNWKKSFHGAKIGYEAHFIDLGNKELLGTAWSFNYKVSLPLSRRKYPLTFILGGGPAWLTNKYHVEKNPKNLAIGSHINASLFLQIQKSFAVGPHLVSLGIDLNHYSNAATSKPNLGLNIPSFNLGFVLNGNTDKITPTEKSVNAHHPASWAITVDGGIKELSILDQNKYLVGNIELRRNFKSARNINWELGVLTGYNQSIGAYIENDFDLESGRVKRQVKNPNIQFGPFLGGRLNFGKTSLFFHTGIYAYSKQREIKAMFHRTGIQHMINDKIGLTILMKTHEAKAEHLGIGLTLNLASTK</sequence>
<name>A0A5C6V098_9FLAO</name>
<protein>
    <submittedName>
        <fullName evidence="2">Acyloxyacyl hydrolase</fullName>
    </submittedName>
</protein>
<keyword evidence="1" id="KW-0732">Signal</keyword>
<dbReference type="OrthoDB" id="627554at2"/>
<keyword evidence="2" id="KW-0378">Hydrolase</keyword>
<reference evidence="2 3" key="1">
    <citation type="submission" date="2019-08" db="EMBL/GenBank/DDBJ databases">
        <title>Genome of Luteibaculum oceani JCM 18817.</title>
        <authorList>
            <person name="Bowman J.P."/>
        </authorList>
    </citation>
    <scope>NUCLEOTIDE SEQUENCE [LARGE SCALE GENOMIC DNA]</scope>
    <source>
        <strain evidence="2 3">JCM 18817</strain>
    </source>
</reference>
<dbReference type="EMBL" id="VORB01000006">
    <property type="protein sequence ID" value="TXC78589.1"/>
    <property type="molecule type" value="Genomic_DNA"/>
</dbReference>
<dbReference type="Proteomes" id="UP000321168">
    <property type="component" value="Unassembled WGS sequence"/>
</dbReference>
<gene>
    <name evidence="2" type="ORF">FRX97_07685</name>
</gene>
<proteinExistence type="predicted"/>
<dbReference type="Gene3D" id="2.40.160.20">
    <property type="match status" value="1"/>
</dbReference>
<feature type="signal peptide" evidence="1">
    <location>
        <begin position="1"/>
        <end position="26"/>
    </location>
</feature>
<evidence type="ECO:0000313" key="3">
    <source>
        <dbReference type="Proteomes" id="UP000321168"/>
    </source>
</evidence>
<evidence type="ECO:0000256" key="1">
    <source>
        <dbReference type="SAM" id="SignalP"/>
    </source>
</evidence>
<feature type="chain" id="PRO_5022661860" evidence="1">
    <location>
        <begin position="27"/>
        <end position="367"/>
    </location>
</feature>
<organism evidence="2 3">
    <name type="scientific">Luteibaculum oceani</name>
    <dbReference type="NCBI Taxonomy" id="1294296"/>
    <lineage>
        <taxon>Bacteria</taxon>
        <taxon>Pseudomonadati</taxon>
        <taxon>Bacteroidota</taxon>
        <taxon>Flavobacteriia</taxon>
        <taxon>Flavobacteriales</taxon>
        <taxon>Luteibaculaceae</taxon>
        <taxon>Luteibaculum</taxon>
    </lineage>
</organism>